<evidence type="ECO:0000313" key="1">
    <source>
        <dbReference type="EMBL" id="KAK7342205.1"/>
    </source>
</evidence>
<keyword evidence="2" id="KW-1185">Reference proteome</keyword>
<proteinExistence type="predicted"/>
<dbReference type="Proteomes" id="UP001374584">
    <property type="component" value="Unassembled WGS sequence"/>
</dbReference>
<accession>A0AAN9LTR3</accession>
<name>A0AAN9LTR3_PHACN</name>
<reference evidence="1 2" key="1">
    <citation type="submission" date="2024-01" db="EMBL/GenBank/DDBJ databases">
        <title>The genomes of 5 underutilized Papilionoideae crops provide insights into root nodulation and disease resistanc.</title>
        <authorList>
            <person name="Jiang F."/>
        </authorList>
    </citation>
    <scope>NUCLEOTIDE SEQUENCE [LARGE SCALE GENOMIC DNA]</scope>
    <source>
        <strain evidence="1">JINMINGXINNONG_FW02</strain>
        <tissue evidence="1">Leaves</tissue>
    </source>
</reference>
<dbReference type="AlphaFoldDB" id="A0AAN9LTR3"/>
<sequence length="212" mass="24000">MIFKRSITDFNLFLQSGTSARSTPRPVIGDLKLFCGFTLYEFLDAINPALPPPPLPAQSCNHGSLFGIVAEGNLVYFLLSFLHLPVTINSSPQGIPWDTGVMKFFSFGFWRSSITIREVFEETKKIGFLETMVDVSSLLPTRSSGMASTTLLLERVTDCISDFREHRRESLRDFLGDAPRTKEKLHGRVRCFFGQNMRCEASHWSAQKEKHD</sequence>
<comment type="caution">
    <text evidence="1">The sequence shown here is derived from an EMBL/GenBank/DDBJ whole genome shotgun (WGS) entry which is preliminary data.</text>
</comment>
<dbReference type="EMBL" id="JAYMYR010000009">
    <property type="protein sequence ID" value="KAK7342205.1"/>
    <property type="molecule type" value="Genomic_DNA"/>
</dbReference>
<protein>
    <submittedName>
        <fullName evidence="1">Uncharacterized protein</fullName>
    </submittedName>
</protein>
<gene>
    <name evidence="1" type="ORF">VNO80_25149</name>
</gene>
<organism evidence="1 2">
    <name type="scientific">Phaseolus coccineus</name>
    <name type="common">Scarlet runner bean</name>
    <name type="synonym">Phaseolus multiflorus</name>
    <dbReference type="NCBI Taxonomy" id="3886"/>
    <lineage>
        <taxon>Eukaryota</taxon>
        <taxon>Viridiplantae</taxon>
        <taxon>Streptophyta</taxon>
        <taxon>Embryophyta</taxon>
        <taxon>Tracheophyta</taxon>
        <taxon>Spermatophyta</taxon>
        <taxon>Magnoliopsida</taxon>
        <taxon>eudicotyledons</taxon>
        <taxon>Gunneridae</taxon>
        <taxon>Pentapetalae</taxon>
        <taxon>rosids</taxon>
        <taxon>fabids</taxon>
        <taxon>Fabales</taxon>
        <taxon>Fabaceae</taxon>
        <taxon>Papilionoideae</taxon>
        <taxon>50 kb inversion clade</taxon>
        <taxon>NPAAA clade</taxon>
        <taxon>indigoferoid/millettioid clade</taxon>
        <taxon>Phaseoleae</taxon>
        <taxon>Phaseolus</taxon>
    </lineage>
</organism>
<evidence type="ECO:0000313" key="2">
    <source>
        <dbReference type="Proteomes" id="UP001374584"/>
    </source>
</evidence>